<proteinExistence type="predicted"/>
<reference evidence="2 3" key="1">
    <citation type="submission" date="2020-05" db="EMBL/GenBank/DDBJ databases">
        <title>Ceratocystis lukuohia genome.</title>
        <authorList>
            <person name="Harrington T.C."/>
            <person name="Kim K."/>
            <person name="Mayers C.G."/>
        </authorList>
    </citation>
    <scope>NUCLEOTIDE SEQUENCE [LARGE SCALE GENOMIC DNA]</scope>
    <source>
        <strain evidence="2 3">C4212</strain>
    </source>
</reference>
<comment type="caution">
    <text evidence="2">The sequence shown here is derived from an EMBL/GenBank/DDBJ whole genome shotgun (WGS) entry which is preliminary data.</text>
</comment>
<sequence length="219" mass="25506">MDLVKTEAERSIDEQQAFTILRAGMDEETHLATEGIETVSKCWTTLKAQFAISTSRKHCNMMEEVREHMKWQDGDQATSKWHSIRHRLAETTEYAPLGKDQLITHFVARPIVKCWMVHLPPKIAEIFERKIRQANDTWNDVMERIDDEILISSNRQKESNQTDSSKAKQTRNAGKPKCFFCQKIGHKEEECRNKQIWGQRKISANMSHMDPSSKKTPDY</sequence>
<keyword evidence="3" id="KW-1185">Reference proteome</keyword>
<gene>
    <name evidence="2" type="ORF">HOO65_050287</name>
</gene>
<organism evidence="2 3">
    <name type="scientific">Ceratocystis lukuohia</name>
    <dbReference type="NCBI Taxonomy" id="2019550"/>
    <lineage>
        <taxon>Eukaryota</taxon>
        <taxon>Fungi</taxon>
        <taxon>Dikarya</taxon>
        <taxon>Ascomycota</taxon>
        <taxon>Pezizomycotina</taxon>
        <taxon>Sordariomycetes</taxon>
        <taxon>Hypocreomycetidae</taxon>
        <taxon>Microascales</taxon>
        <taxon>Ceratocystidaceae</taxon>
        <taxon>Ceratocystis</taxon>
    </lineage>
</organism>
<dbReference type="SUPFAM" id="SSF57756">
    <property type="entry name" value="Retrovirus zinc finger-like domains"/>
    <property type="match status" value="1"/>
</dbReference>
<evidence type="ECO:0000256" key="1">
    <source>
        <dbReference type="SAM" id="MobiDB-lite"/>
    </source>
</evidence>
<dbReference type="Proteomes" id="UP001610728">
    <property type="component" value="Unassembled WGS sequence"/>
</dbReference>
<name>A0ABR4MFY5_9PEZI</name>
<protein>
    <submittedName>
        <fullName evidence="2">Retrovirus-related Pol polyprotein from transposon TNT 1-94</fullName>
    </submittedName>
</protein>
<dbReference type="InterPro" id="IPR036875">
    <property type="entry name" value="Znf_CCHC_sf"/>
</dbReference>
<evidence type="ECO:0000313" key="3">
    <source>
        <dbReference type="Proteomes" id="UP001610728"/>
    </source>
</evidence>
<feature type="region of interest" description="Disordered" evidence="1">
    <location>
        <begin position="152"/>
        <end position="171"/>
    </location>
</feature>
<dbReference type="RefSeq" id="XP_070858346.1">
    <property type="nucleotide sequence ID" value="XM_071000838.1"/>
</dbReference>
<dbReference type="GeneID" id="98118899"/>
<accession>A0ABR4MFY5</accession>
<evidence type="ECO:0000313" key="2">
    <source>
        <dbReference type="EMBL" id="KAL2887166.1"/>
    </source>
</evidence>
<dbReference type="EMBL" id="JABSNW010000005">
    <property type="protein sequence ID" value="KAL2887166.1"/>
    <property type="molecule type" value="Genomic_DNA"/>
</dbReference>